<keyword evidence="1 2" id="KW-1015">Disulfide bond</keyword>
<evidence type="ECO:0000256" key="2">
    <source>
        <dbReference type="PROSITE-ProRule" id="PRU00059"/>
    </source>
</evidence>
<reference evidence="4 5" key="1">
    <citation type="submission" date="2024-05" db="EMBL/GenBank/DDBJ databases">
        <authorList>
            <person name="Wallberg A."/>
        </authorList>
    </citation>
    <scope>NUCLEOTIDE SEQUENCE [LARGE SCALE GENOMIC DNA]</scope>
</reference>
<dbReference type="PANTHER" id="PTHR33236:SF11">
    <property type="entry name" value="CUB DOMAIN-CONTAINING PROTEIN"/>
    <property type="match status" value="1"/>
</dbReference>
<evidence type="ECO:0000313" key="4">
    <source>
        <dbReference type="EMBL" id="CAL4076418.1"/>
    </source>
</evidence>
<feature type="disulfide bond" evidence="2">
    <location>
        <begin position="91"/>
        <end position="108"/>
    </location>
</feature>
<protein>
    <recommendedName>
        <fullName evidence="3">CUB domain-containing protein</fullName>
    </recommendedName>
</protein>
<evidence type="ECO:0000259" key="3">
    <source>
        <dbReference type="PROSITE" id="PS01180"/>
    </source>
</evidence>
<dbReference type="PANTHER" id="PTHR33236">
    <property type="entry name" value="INTRAFLAGELLAR TRANSPORT PROTEIN 122 FAMILY PROTEIN-RELATED"/>
    <property type="match status" value="1"/>
</dbReference>
<feature type="non-terminal residue" evidence="4">
    <location>
        <position position="155"/>
    </location>
</feature>
<dbReference type="AlphaFoldDB" id="A0AAV2QAF2"/>
<gene>
    <name evidence="4" type="ORF">MNOR_LOCUS10142</name>
</gene>
<organism evidence="4 5">
    <name type="scientific">Meganyctiphanes norvegica</name>
    <name type="common">Northern krill</name>
    <name type="synonym">Thysanopoda norvegica</name>
    <dbReference type="NCBI Taxonomy" id="48144"/>
    <lineage>
        <taxon>Eukaryota</taxon>
        <taxon>Metazoa</taxon>
        <taxon>Ecdysozoa</taxon>
        <taxon>Arthropoda</taxon>
        <taxon>Crustacea</taxon>
        <taxon>Multicrustacea</taxon>
        <taxon>Malacostraca</taxon>
        <taxon>Eumalacostraca</taxon>
        <taxon>Eucarida</taxon>
        <taxon>Euphausiacea</taxon>
        <taxon>Euphausiidae</taxon>
        <taxon>Meganyctiphanes</taxon>
    </lineage>
</organism>
<comment type="caution">
    <text evidence="2">Lacks conserved residue(s) required for the propagation of feature annotation.</text>
</comment>
<dbReference type="InterPro" id="IPR000859">
    <property type="entry name" value="CUB_dom"/>
</dbReference>
<feature type="non-terminal residue" evidence="4">
    <location>
        <position position="1"/>
    </location>
</feature>
<dbReference type="InterPro" id="IPR035914">
    <property type="entry name" value="Sperma_CUB_dom_sf"/>
</dbReference>
<dbReference type="SUPFAM" id="SSF49854">
    <property type="entry name" value="Spermadhesin, CUB domain"/>
    <property type="match status" value="1"/>
</dbReference>
<evidence type="ECO:0000256" key="1">
    <source>
        <dbReference type="ARBA" id="ARBA00023157"/>
    </source>
</evidence>
<accession>A0AAV2QAF2</accession>
<proteinExistence type="predicted"/>
<dbReference type="Gene3D" id="2.60.120.290">
    <property type="entry name" value="Spermadhesin, CUB domain"/>
    <property type="match status" value="1"/>
</dbReference>
<comment type="caution">
    <text evidence="4">The sequence shown here is derived from an EMBL/GenBank/DDBJ whole genome shotgun (WGS) entry which is preliminary data.</text>
</comment>
<dbReference type="EMBL" id="CAXKWB010005044">
    <property type="protein sequence ID" value="CAL4076418.1"/>
    <property type="molecule type" value="Genomic_DNA"/>
</dbReference>
<keyword evidence="5" id="KW-1185">Reference proteome</keyword>
<dbReference type="Pfam" id="PF00431">
    <property type="entry name" value="CUB"/>
    <property type="match status" value="1"/>
</dbReference>
<sequence length="155" mass="17205">GICYTARECQAIGGTSIGSCARGFGTCCYQQMTCGGSTSNNCTYLISPNYPGTYNAAQTCSMRITRSSDTCQLRMDFVDFESIKPDEFGVCNEDQFTVEGEMKFTYLCGSAPTDWHFYLDVSGKANPTVFNFMTTSVSFNRRFKIKVTMVPCDQK</sequence>
<name>A0AAV2QAF2_MEGNR</name>
<feature type="domain" description="CUB" evidence="3">
    <location>
        <begin position="34"/>
        <end position="150"/>
    </location>
</feature>
<dbReference type="Proteomes" id="UP001497623">
    <property type="component" value="Unassembled WGS sequence"/>
</dbReference>
<dbReference type="PROSITE" id="PS01180">
    <property type="entry name" value="CUB"/>
    <property type="match status" value="1"/>
</dbReference>
<evidence type="ECO:0000313" key="5">
    <source>
        <dbReference type="Proteomes" id="UP001497623"/>
    </source>
</evidence>